<feature type="domain" description="Hydantoinase A/oxoprolinase" evidence="1">
    <location>
        <begin position="194"/>
        <end position="364"/>
    </location>
</feature>
<dbReference type="Pfam" id="PF01968">
    <property type="entry name" value="Hydantoinase_A"/>
    <property type="match status" value="1"/>
</dbReference>
<accession>D2REB4</accession>
<dbReference type="InterPro" id="IPR002821">
    <property type="entry name" value="Hydantoinase_A"/>
</dbReference>
<dbReference type="STRING" id="572546.Arcpr_1409"/>
<dbReference type="AlphaFoldDB" id="D2REB4"/>
<evidence type="ECO:0000259" key="1">
    <source>
        <dbReference type="Pfam" id="PF01968"/>
    </source>
</evidence>
<dbReference type="PaxDb" id="572546-Arcpr_1409"/>
<dbReference type="PANTHER" id="PTHR11365:SF10">
    <property type="entry name" value="HYDANTOINASE_OXOPROLINASE"/>
    <property type="match status" value="1"/>
</dbReference>
<dbReference type="InterPro" id="IPR008040">
    <property type="entry name" value="Hydant_A_N"/>
</dbReference>
<proteinExistence type="predicted"/>
<dbReference type="Proteomes" id="UP000001901">
    <property type="component" value="Chromosome"/>
</dbReference>
<dbReference type="Pfam" id="PF05378">
    <property type="entry name" value="Hydant_A_N"/>
    <property type="match status" value="1"/>
</dbReference>
<dbReference type="Gene3D" id="3.30.420.40">
    <property type="match status" value="2"/>
</dbReference>
<keyword evidence="4" id="KW-1185">Reference proteome</keyword>
<gene>
    <name evidence="3" type="ordered locus">Arcpr_1409</name>
</gene>
<dbReference type="EMBL" id="CP001857">
    <property type="protein sequence ID" value="ADB58458.1"/>
    <property type="molecule type" value="Genomic_DNA"/>
</dbReference>
<dbReference type="InterPro" id="IPR043129">
    <property type="entry name" value="ATPase_NBD"/>
</dbReference>
<evidence type="ECO:0000259" key="2">
    <source>
        <dbReference type="Pfam" id="PF05378"/>
    </source>
</evidence>
<evidence type="ECO:0000313" key="3">
    <source>
        <dbReference type="EMBL" id="ADB58458.1"/>
    </source>
</evidence>
<sequence length="517" mass="54896">MLRIGIDVGGTNTDGVILDEKNNVIAKAKTPTTEDVTTGIVNAIDAVLKKSGVDPAEIKYAMLGTTHATNAIVERKNLAKIAVIRIGKPATLAIKPLTSWPADLVEKVGNNIYIVQGGHEFDGREIAPLDEEEIRRIGKELKEKNVEAIAISSVFSLVNPEHEKRAAEILREILGDNIPITLSHEIGSLGLLERENAAALNAAVTKVIKTAVGAFKAALAEKNIDAQLYLTQNDGTLMTAEYALKYPVLTIASGPTNSLRGAAFLSNEKNAIVVDVGGTTTDIGILVNGFPRESSVAVEIGGVRTNFRMPDIISIGLGGGSLVREENGEIKVGPESVGFRIVNEALVFGGNTLTATDIAVASGRCSIGDPSRVKNLDRNLVAKATEKIKSMVEEAIEKIKTSPEPMPVILVGGGSILVPDELKGASKVIRPPNYDVANAIGAAIAQVSGEVDRVFSLDQIRREKAIEEAKRMAVEEAIKAGANPDTVEIVNFEEIPLAYLPGNATRIRVKAAGYLSK</sequence>
<dbReference type="KEGG" id="apo:Arcpr_1409"/>
<dbReference type="GeneID" id="8740097"/>
<organism evidence="3 4">
    <name type="scientific">Archaeoglobus profundus (strain DSM 5631 / JCM 9629 / NBRC 100127 / Av18)</name>
    <dbReference type="NCBI Taxonomy" id="572546"/>
    <lineage>
        <taxon>Archaea</taxon>
        <taxon>Methanobacteriati</taxon>
        <taxon>Methanobacteriota</taxon>
        <taxon>Archaeoglobi</taxon>
        <taxon>Archaeoglobales</taxon>
        <taxon>Archaeoglobaceae</taxon>
        <taxon>Archaeoglobus</taxon>
    </lineage>
</organism>
<dbReference type="eggNOG" id="arCOG01511">
    <property type="taxonomic scope" value="Archaea"/>
</dbReference>
<protein>
    <submittedName>
        <fullName evidence="3">Hydantoinase/oxoprolinase</fullName>
    </submittedName>
</protein>
<dbReference type="HOGENOM" id="CLU_007154_1_1_2"/>
<reference evidence="3 4" key="1">
    <citation type="journal article" date="2010" name="Stand. Genomic Sci.">
        <title>Complete genome sequence of Archaeoglobus profundus type strain (AV18).</title>
        <authorList>
            <person name="von Jan M."/>
            <person name="Lapidus A."/>
            <person name="Del Rio T.G."/>
            <person name="Copeland A."/>
            <person name="Tice H."/>
            <person name="Cheng J.F."/>
            <person name="Lucas S."/>
            <person name="Chen F."/>
            <person name="Nolan M."/>
            <person name="Goodwin L."/>
            <person name="Han C."/>
            <person name="Pitluck S."/>
            <person name="Liolios K."/>
            <person name="Ivanova N."/>
            <person name="Mavromatis K."/>
            <person name="Ovchinnikova G."/>
            <person name="Chertkov O."/>
            <person name="Pati A."/>
            <person name="Chen A."/>
            <person name="Palaniappan K."/>
            <person name="Land M."/>
            <person name="Hauser L."/>
            <person name="Chang Y.J."/>
            <person name="Jeffries C.D."/>
            <person name="Saunders E."/>
            <person name="Brettin T."/>
            <person name="Detter J.C."/>
            <person name="Chain P."/>
            <person name="Eichinger K."/>
            <person name="Huber H."/>
            <person name="Spring S."/>
            <person name="Rohde M."/>
            <person name="Goker M."/>
            <person name="Wirth R."/>
            <person name="Woyke T."/>
            <person name="Bristow J."/>
            <person name="Eisen J.A."/>
            <person name="Markowitz V."/>
            <person name="Hugenholtz P."/>
            <person name="Kyrpides N.C."/>
            <person name="Klenk H.P."/>
        </authorList>
    </citation>
    <scope>NUCLEOTIDE SEQUENCE [LARGE SCALE GENOMIC DNA]</scope>
    <source>
        <strain evidence="4">DSM 5631 / JCM 9629 / NBRC 100127 / Av18</strain>
    </source>
</reference>
<dbReference type="GO" id="GO:0016787">
    <property type="term" value="F:hydrolase activity"/>
    <property type="evidence" value="ECO:0007669"/>
    <property type="project" value="InterPro"/>
</dbReference>
<dbReference type="SUPFAM" id="SSF53067">
    <property type="entry name" value="Actin-like ATPase domain"/>
    <property type="match status" value="2"/>
</dbReference>
<feature type="domain" description="Hydantoinase/oxoprolinase N-terminal" evidence="2">
    <location>
        <begin position="3"/>
        <end position="173"/>
    </location>
</feature>
<dbReference type="InterPro" id="IPR045079">
    <property type="entry name" value="Oxoprolinase-like"/>
</dbReference>
<name>D2REB4_ARCPA</name>
<dbReference type="PANTHER" id="PTHR11365">
    <property type="entry name" value="5-OXOPROLINASE RELATED"/>
    <property type="match status" value="1"/>
</dbReference>
<evidence type="ECO:0000313" key="4">
    <source>
        <dbReference type="Proteomes" id="UP000001901"/>
    </source>
</evidence>
<dbReference type="RefSeq" id="WP_012940794.1">
    <property type="nucleotide sequence ID" value="NC_013741.1"/>
</dbReference>